<sequence length="23" mass="2816">MRVLDHSLLFEARLRKLLSYIKN</sequence>
<dbReference type="EMBL" id="UINC01010074">
    <property type="protein sequence ID" value="SVA44962.1"/>
    <property type="molecule type" value="Genomic_DNA"/>
</dbReference>
<protein>
    <submittedName>
        <fullName evidence="1">Uncharacterized protein</fullName>
    </submittedName>
</protein>
<name>A0A381VXL4_9ZZZZ</name>
<reference evidence="1" key="1">
    <citation type="submission" date="2018-05" db="EMBL/GenBank/DDBJ databases">
        <authorList>
            <person name="Lanie J.A."/>
            <person name="Ng W.-L."/>
            <person name="Kazmierczak K.M."/>
            <person name="Andrzejewski T.M."/>
            <person name="Davidsen T.M."/>
            <person name="Wayne K.J."/>
            <person name="Tettelin H."/>
            <person name="Glass J.I."/>
            <person name="Rusch D."/>
            <person name="Podicherti R."/>
            <person name="Tsui H.-C.T."/>
            <person name="Winkler M.E."/>
        </authorList>
    </citation>
    <scope>NUCLEOTIDE SEQUENCE</scope>
</reference>
<accession>A0A381VXL4</accession>
<evidence type="ECO:0000313" key="1">
    <source>
        <dbReference type="EMBL" id="SVA44962.1"/>
    </source>
</evidence>
<organism evidence="1">
    <name type="scientific">marine metagenome</name>
    <dbReference type="NCBI Taxonomy" id="408172"/>
    <lineage>
        <taxon>unclassified sequences</taxon>
        <taxon>metagenomes</taxon>
        <taxon>ecological metagenomes</taxon>
    </lineage>
</organism>
<gene>
    <name evidence="1" type="ORF">METZ01_LOCUS97816</name>
</gene>
<dbReference type="AlphaFoldDB" id="A0A381VXL4"/>
<proteinExistence type="predicted"/>